<evidence type="ECO:0000313" key="1">
    <source>
        <dbReference type="EMBL" id="KAF5099589.1"/>
    </source>
</evidence>
<dbReference type="EMBL" id="QVQA01000031">
    <property type="protein sequence ID" value="KAF5099589.1"/>
    <property type="molecule type" value="Genomic_DNA"/>
</dbReference>
<keyword evidence="2" id="KW-1185">Reference proteome</keyword>
<organism evidence="1 2">
    <name type="scientific">Geotrichum galactomycetum</name>
    <dbReference type="NCBI Taxonomy" id="27317"/>
    <lineage>
        <taxon>Eukaryota</taxon>
        <taxon>Fungi</taxon>
        <taxon>Dikarya</taxon>
        <taxon>Ascomycota</taxon>
        <taxon>Saccharomycotina</taxon>
        <taxon>Dipodascomycetes</taxon>
        <taxon>Dipodascales</taxon>
        <taxon>Dipodascaceae</taxon>
        <taxon>Geotrichum</taxon>
    </lineage>
</organism>
<gene>
    <name evidence="1" type="ORF">D0Z00_001599</name>
</gene>
<reference evidence="1 2" key="1">
    <citation type="journal article" date="2020" name="Front. Microbiol.">
        <title>Phenotypic and Genetic Characterization of the Cheese Ripening Yeast Geotrichum candidum.</title>
        <authorList>
            <person name="Perkins V."/>
            <person name="Vignola S."/>
            <person name="Lessard M.H."/>
            <person name="Plante P.L."/>
            <person name="Corbeil J."/>
            <person name="Dugat-Bony E."/>
            <person name="Frenette M."/>
            <person name="Labrie S."/>
        </authorList>
    </citation>
    <scope>NUCLEOTIDE SEQUENCE [LARGE SCALE GENOMIC DNA]</scope>
    <source>
        <strain evidence="1 2">LMA-1147</strain>
    </source>
</reference>
<evidence type="ECO:0000313" key="2">
    <source>
        <dbReference type="Proteomes" id="UP000744676"/>
    </source>
</evidence>
<dbReference type="Proteomes" id="UP000744676">
    <property type="component" value="Unassembled WGS sequence"/>
</dbReference>
<sequence>MEARGIPNLVSSPVFSSSPNKGKRSGQGAPVTIKQEEINDDENDFEEIRTYKRKPLVKSSPPIEFARPYQQEQYNFDEEATYSPSRAKKHQQLPQDQEQDRLEVAEHACNPLTETASKKMPAVIPPTVQSRKKNLRIFGENDIDSQLLVVAADSNNSGNISVIKNVADSTATNNKTKRLKGSRSALIPIAMPQAIPTTSIGANSGRQTAGAAGKTQPLATKAQRRQELHDQIERINNYHELVE</sequence>
<name>A0ACB6V6U7_9ASCO</name>
<comment type="caution">
    <text evidence="1">The sequence shown here is derived from an EMBL/GenBank/DDBJ whole genome shotgun (WGS) entry which is preliminary data.</text>
</comment>
<proteinExistence type="predicted"/>
<accession>A0ACB6V6U7</accession>
<protein>
    <submittedName>
        <fullName evidence="1">Uncharacterized protein</fullName>
    </submittedName>
</protein>